<evidence type="ECO:0000259" key="4">
    <source>
        <dbReference type="PROSITE" id="PS51078"/>
    </source>
</evidence>
<evidence type="ECO:0000313" key="6">
    <source>
        <dbReference type="Proteomes" id="UP000033411"/>
    </source>
</evidence>
<dbReference type="Gene3D" id="1.10.10.10">
    <property type="entry name" value="Winged helix-like DNA-binding domain superfamily/Winged helix DNA-binding domain"/>
    <property type="match status" value="1"/>
</dbReference>
<feature type="domain" description="IclR-ED" evidence="4">
    <location>
        <begin position="53"/>
        <end position="235"/>
    </location>
</feature>
<protein>
    <recommendedName>
        <fullName evidence="4">IclR-ED domain-containing protein</fullName>
    </recommendedName>
</protein>
<sequence>MLDLLARKGAMGVRAVAQHLDLPVGSTHRLLEDLAAERVVERNEAGDWQLAYRLLEITDLQMDGIQLPRLARPFFDAMAEATRETVNLNVLSDGNCICVDKVRGNEGMQLDWRIGTSSPLHCGGSAKAILAYMSEAEIERVAQGPLPEFTAHTITSPDALKAELGRIRQRGYAIDAEEMVLGIMCVGMPIFDRAGKPVGAISISGPSHKAPGESVQHLVDMLSNACGQVSRALGYIGGWPPTHLSARN</sequence>
<dbReference type="Proteomes" id="UP000033411">
    <property type="component" value="Unassembled WGS sequence"/>
</dbReference>
<dbReference type="PATRIC" id="fig|1293439.3.peg.3424"/>
<dbReference type="PANTHER" id="PTHR30136:SF35">
    <property type="entry name" value="HTH-TYPE TRANSCRIPTIONAL REGULATOR RV1719"/>
    <property type="match status" value="1"/>
</dbReference>
<comment type="caution">
    <text evidence="5">The sequence shown here is derived from an EMBL/GenBank/DDBJ whole genome shotgun (WGS) entry which is preliminary data.</text>
</comment>
<dbReference type="InterPro" id="IPR005471">
    <property type="entry name" value="Tscrpt_reg_IclR_N"/>
</dbReference>
<dbReference type="Pfam" id="PF09339">
    <property type="entry name" value="HTH_IclR"/>
    <property type="match status" value="1"/>
</dbReference>
<accession>A0A0F5Q307</accession>
<dbReference type="PANTHER" id="PTHR30136">
    <property type="entry name" value="HELIX-TURN-HELIX TRANSCRIPTIONAL REGULATOR, ICLR FAMILY"/>
    <property type="match status" value="1"/>
</dbReference>
<dbReference type="InterPro" id="IPR036388">
    <property type="entry name" value="WH-like_DNA-bd_sf"/>
</dbReference>
<dbReference type="STRING" id="1293439.WH87_16780"/>
<keyword evidence="1" id="KW-0805">Transcription regulation</keyword>
<evidence type="ECO:0000256" key="3">
    <source>
        <dbReference type="ARBA" id="ARBA00023163"/>
    </source>
</evidence>
<dbReference type="InterPro" id="IPR050707">
    <property type="entry name" value="HTH_MetabolicPath_Reg"/>
</dbReference>
<dbReference type="GO" id="GO:0003700">
    <property type="term" value="F:DNA-binding transcription factor activity"/>
    <property type="evidence" value="ECO:0007669"/>
    <property type="project" value="TreeGrafter"/>
</dbReference>
<dbReference type="GO" id="GO:0003677">
    <property type="term" value="F:DNA binding"/>
    <property type="evidence" value="ECO:0007669"/>
    <property type="project" value="UniProtKB-KW"/>
</dbReference>
<keyword evidence="6" id="KW-1185">Reference proteome</keyword>
<organism evidence="5 6">
    <name type="scientific">Devosia epidermidihirudinis</name>
    <dbReference type="NCBI Taxonomy" id="1293439"/>
    <lineage>
        <taxon>Bacteria</taxon>
        <taxon>Pseudomonadati</taxon>
        <taxon>Pseudomonadota</taxon>
        <taxon>Alphaproteobacteria</taxon>
        <taxon>Hyphomicrobiales</taxon>
        <taxon>Devosiaceae</taxon>
        <taxon>Devosia</taxon>
    </lineage>
</organism>
<dbReference type="SUPFAM" id="SSF55781">
    <property type="entry name" value="GAF domain-like"/>
    <property type="match status" value="1"/>
</dbReference>
<dbReference type="SMART" id="SM00346">
    <property type="entry name" value="HTH_ICLR"/>
    <property type="match status" value="1"/>
</dbReference>
<dbReference type="InterPro" id="IPR036390">
    <property type="entry name" value="WH_DNA-bd_sf"/>
</dbReference>
<evidence type="ECO:0000313" key="5">
    <source>
        <dbReference type="EMBL" id="KKC35255.1"/>
    </source>
</evidence>
<dbReference type="PROSITE" id="PS51078">
    <property type="entry name" value="ICLR_ED"/>
    <property type="match status" value="1"/>
</dbReference>
<dbReference type="Gene3D" id="3.30.450.40">
    <property type="match status" value="1"/>
</dbReference>
<dbReference type="Pfam" id="PF01614">
    <property type="entry name" value="IclR_C"/>
    <property type="match status" value="1"/>
</dbReference>
<keyword evidence="2" id="KW-0238">DNA-binding</keyword>
<dbReference type="AlphaFoldDB" id="A0A0F5Q307"/>
<dbReference type="InterPro" id="IPR029016">
    <property type="entry name" value="GAF-like_dom_sf"/>
</dbReference>
<evidence type="ECO:0000256" key="1">
    <source>
        <dbReference type="ARBA" id="ARBA00023015"/>
    </source>
</evidence>
<keyword evidence="3" id="KW-0804">Transcription</keyword>
<name>A0A0F5Q307_9HYPH</name>
<dbReference type="GO" id="GO:0045892">
    <property type="term" value="P:negative regulation of DNA-templated transcription"/>
    <property type="evidence" value="ECO:0007669"/>
    <property type="project" value="TreeGrafter"/>
</dbReference>
<dbReference type="EMBL" id="LANJ01000046">
    <property type="protein sequence ID" value="KKC35255.1"/>
    <property type="molecule type" value="Genomic_DNA"/>
</dbReference>
<dbReference type="SUPFAM" id="SSF46785">
    <property type="entry name" value="Winged helix' DNA-binding domain"/>
    <property type="match status" value="1"/>
</dbReference>
<dbReference type="InterPro" id="IPR014757">
    <property type="entry name" value="Tscrpt_reg_IclR_C"/>
</dbReference>
<reference evidence="5 6" key="1">
    <citation type="submission" date="2015-03" db="EMBL/GenBank/DDBJ databases">
        <authorList>
            <person name="Lepp D."/>
            <person name="Hassan Y.I."/>
            <person name="Li X.-Z."/>
            <person name="Zhou T."/>
        </authorList>
    </citation>
    <scope>NUCLEOTIDE SEQUENCE [LARGE SCALE GENOMIC DNA]</scope>
    <source>
        <strain evidence="5 6">E84</strain>
    </source>
</reference>
<gene>
    <name evidence="5" type="ORF">WH87_16780</name>
</gene>
<evidence type="ECO:0000256" key="2">
    <source>
        <dbReference type="ARBA" id="ARBA00023125"/>
    </source>
</evidence>
<proteinExistence type="predicted"/>